<accession>A0A927ZN43</accession>
<keyword evidence="1" id="KW-0472">Membrane</keyword>
<sequence length="80" mass="9330">MNIVGDILLKIAYTMLMLMIFLLSYVGFKESSKSLKSKKYIGKDKFMMNWLRLLCGFSIYGCGMIIIKFIIEIVLYLMKI</sequence>
<feature type="transmembrane region" description="Helical" evidence="1">
    <location>
        <begin position="49"/>
        <end position="78"/>
    </location>
</feature>
<dbReference type="EMBL" id="SVCM01000181">
    <property type="protein sequence ID" value="MBE6061556.1"/>
    <property type="molecule type" value="Genomic_DNA"/>
</dbReference>
<evidence type="ECO:0000313" key="2">
    <source>
        <dbReference type="EMBL" id="MBE6061556.1"/>
    </source>
</evidence>
<dbReference type="AlphaFoldDB" id="A0A927ZN43"/>
<feature type="transmembrane region" description="Helical" evidence="1">
    <location>
        <begin position="7"/>
        <end position="28"/>
    </location>
</feature>
<reference evidence="2" key="1">
    <citation type="submission" date="2019-04" db="EMBL/GenBank/DDBJ databases">
        <title>Evolution of Biomass-Degrading Anaerobic Consortia Revealed by Metagenomics.</title>
        <authorList>
            <person name="Peng X."/>
        </authorList>
    </citation>
    <scope>NUCLEOTIDE SEQUENCE</scope>
    <source>
        <strain evidence="2">SIG254</strain>
    </source>
</reference>
<evidence type="ECO:0000256" key="1">
    <source>
        <dbReference type="SAM" id="Phobius"/>
    </source>
</evidence>
<name>A0A927ZN43_9CLOT</name>
<gene>
    <name evidence="2" type="ORF">E7215_15540</name>
</gene>
<organism evidence="2 3">
    <name type="scientific">Clostridium sulfidigenes</name>
    <dbReference type="NCBI Taxonomy" id="318464"/>
    <lineage>
        <taxon>Bacteria</taxon>
        <taxon>Bacillati</taxon>
        <taxon>Bacillota</taxon>
        <taxon>Clostridia</taxon>
        <taxon>Eubacteriales</taxon>
        <taxon>Clostridiaceae</taxon>
        <taxon>Clostridium</taxon>
    </lineage>
</organism>
<keyword evidence="1" id="KW-1133">Transmembrane helix</keyword>
<keyword evidence="1" id="KW-0812">Transmembrane</keyword>
<evidence type="ECO:0000313" key="3">
    <source>
        <dbReference type="Proteomes" id="UP000768462"/>
    </source>
</evidence>
<protein>
    <submittedName>
        <fullName evidence="2">Uncharacterized protein</fullName>
    </submittedName>
</protein>
<comment type="caution">
    <text evidence="2">The sequence shown here is derived from an EMBL/GenBank/DDBJ whole genome shotgun (WGS) entry which is preliminary data.</text>
</comment>
<dbReference type="Proteomes" id="UP000768462">
    <property type="component" value="Unassembled WGS sequence"/>
</dbReference>
<proteinExistence type="predicted"/>